<protein>
    <submittedName>
        <fullName evidence="2">Uncharacterized protein</fullName>
    </submittedName>
</protein>
<dbReference type="AlphaFoldDB" id="A0AAV7CHV5"/>
<dbReference type="EMBL" id="WNYA01000002">
    <property type="protein sequence ID" value="KAG8584629.1"/>
    <property type="molecule type" value="Genomic_DNA"/>
</dbReference>
<accession>A0AAV7CHV5</accession>
<proteinExistence type="predicted"/>
<keyword evidence="1" id="KW-1133">Transmembrane helix</keyword>
<name>A0AAV7CHV5_ENGPU</name>
<dbReference type="Proteomes" id="UP000824782">
    <property type="component" value="Unassembled WGS sequence"/>
</dbReference>
<evidence type="ECO:0000313" key="2">
    <source>
        <dbReference type="EMBL" id="KAG8584629.1"/>
    </source>
</evidence>
<sequence>MNGDSSWGLVTLFIHNPLIIFEALFTDPSHFLWLPLSFCICEQQEIFFSHIRVHRSPGSRGLSAGFNIGAHWHCCRGKLQM</sequence>
<feature type="transmembrane region" description="Helical" evidence="1">
    <location>
        <begin position="6"/>
        <end position="25"/>
    </location>
</feature>
<evidence type="ECO:0000256" key="1">
    <source>
        <dbReference type="SAM" id="Phobius"/>
    </source>
</evidence>
<keyword evidence="1" id="KW-0812">Transmembrane</keyword>
<organism evidence="2 3">
    <name type="scientific">Engystomops pustulosus</name>
    <name type="common">Tungara frog</name>
    <name type="synonym">Physalaemus pustulosus</name>
    <dbReference type="NCBI Taxonomy" id="76066"/>
    <lineage>
        <taxon>Eukaryota</taxon>
        <taxon>Metazoa</taxon>
        <taxon>Chordata</taxon>
        <taxon>Craniata</taxon>
        <taxon>Vertebrata</taxon>
        <taxon>Euteleostomi</taxon>
        <taxon>Amphibia</taxon>
        <taxon>Batrachia</taxon>
        <taxon>Anura</taxon>
        <taxon>Neobatrachia</taxon>
        <taxon>Hyloidea</taxon>
        <taxon>Leptodactylidae</taxon>
        <taxon>Leiuperinae</taxon>
        <taxon>Engystomops</taxon>
    </lineage>
</organism>
<reference evidence="2" key="1">
    <citation type="thesis" date="2020" institute="ProQuest LLC" country="789 East Eisenhower Parkway, Ann Arbor, MI, USA">
        <title>Comparative Genomics and Chromosome Evolution.</title>
        <authorList>
            <person name="Mudd A.B."/>
        </authorList>
    </citation>
    <scope>NUCLEOTIDE SEQUENCE</scope>
    <source>
        <strain evidence="2">237g6f4</strain>
        <tissue evidence="2">Blood</tissue>
    </source>
</reference>
<gene>
    <name evidence="2" type="ORF">GDO81_004696</name>
</gene>
<evidence type="ECO:0000313" key="3">
    <source>
        <dbReference type="Proteomes" id="UP000824782"/>
    </source>
</evidence>
<comment type="caution">
    <text evidence="2">The sequence shown here is derived from an EMBL/GenBank/DDBJ whole genome shotgun (WGS) entry which is preliminary data.</text>
</comment>
<keyword evidence="3" id="KW-1185">Reference proteome</keyword>
<keyword evidence="1" id="KW-0472">Membrane</keyword>